<dbReference type="PANTHER" id="PTHR43157">
    <property type="entry name" value="PHOSPHATIDYLINOSITOL-GLYCAN BIOSYNTHESIS CLASS F PROTEIN-RELATED"/>
    <property type="match status" value="1"/>
</dbReference>
<dbReference type="PANTHER" id="PTHR43157:SF31">
    <property type="entry name" value="PHOSPHATIDYLINOSITOL-GLYCAN BIOSYNTHESIS CLASS F PROTEIN"/>
    <property type="match status" value="1"/>
</dbReference>
<proteinExistence type="predicted"/>
<dbReference type="AlphaFoldDB" id="A0A4R1HWW6"/>
<reference evidence="2 3" key="1">
    <citation type="submission" date="2019-03" db="EMBL/GenBank/DDBJ databases">
        <title>Sequencing the genomes of 1000 actinobacteria strains.</title>
        <authorList>
            <person name="Klenk H.-P."/>
        </authorList>
    </citation>
    <scope>NUCLEOTIDE SEQUENCE [LARGE SCALE GENOMIC DNA]</scope>
    <source>
        <strain evidence="2 3">DSM 44969</strain>
    </source>
</reference>
<keyword evidence="1" id="KW-0560">Oxidoreductase</keyword>
<keyword evidence="3" id="KW-1185">Reference proteome</keyword>
<dbReference type="SUPFAM" id="SSF51735">
    <property type="entry name" value="NAD(P)-binding Rossmann-fold domains"/>
    <property type="match status" value="1"/>
</dbReference>
<dbReference type="EMBL" id="SMFZ01000001">
    <property type="protein sequence ID" value="TCK25983.1"/>
    <property type="molecule type" value="Genomic_DNA"/>
</dbReference>
<sequence length="292" mass="30802">MAAWTTDDIPPQQGRTVVVTGANSGLGLATTRALVDAGARVLMAVRDVEAGGRVAAELGGAVTVGRLDLADLTSVREFAAGVDHPVDVLVNNAGLMGIPKARTADGFEMQLGVNYLGHFALTGLLLDRITDRVVTLSSGLHRLGRIRLDDLNYDSGRYERWTAYGQSKLACLMFAYELEYRFTGSGSRLRSMAAHPGYAATNLQSRTETVADAVMGVLNKVIAQSGEDGALPTLHAATAPDLPGGMYIGPGGPGEMWGAPVPVGSSAASHDRAVRRRLWDLSEDLTGVPYPV</sequence>
<evidence type="ECO:0000313" key="3">
    <source>
        <dbReference type="Proteomes" id="UP000295560"/>
    </source>
</evidence>
<evidence type="ECO:0000313" key="2">
    <source>
        <dbReference type="EMBL" id="TCK25983.1"/>
    </source>
</evidence>
<name>A0A4R1HWW6_PSEEN</name>
<comment type="caution">
    <text evidence="2">The sequence shown here is derived from an EMBL/GenBank/DDBJ whole genome shotgun (WGS) entry which is preliminary data.</text>
</comment>
<accession>A0A4R1HWW6</accession>
<dbReference type="InterPro" id="IPR002347">
    <property type="entry name" value="SDR_fam"/>
</dbReference>
<dbReference type="Gene3D" id="3.40.50.720">
    <property type="entry name" value="NAD(P)-binding Rossmann-like Domain"/>
    <property type="match status" value="1"/>
</dbReference>
<organism evidence="2 3">
    <name type="scientific">Pseudonocardia endophytica</name>
    <dbReference type="NCBI Taxonomy" id="401976"/>
    <lineage>
        <taxon>Bacteria</taxon>
        <taxon>Bacillati</taxon>
        <taxon>Actinomycetota</taxon>
        <taxon>Actinomycetes</taxon>
        <taxon>Pseudonocardiales</taxon>
        <taxon>Pseudonocardiaceae</taxon>
        <taxon>Pseudonocardia</taxon>
    </lineage>
</organism>
<dbReference type="PRINTS" id="PR00081">
    <property type="entry name" value="GDHRDH"/>
</dbReference>
<dbReference type="InterPro" id="IPR036291">
    <property type="entry name" value="NAD(P)-bd_dom_sf"/>
</dbReference>
<dbReference type="GO" id="GO:0016491">
    <property type="term" value="F:oxidoreductase activity"/>
    <property type="evidence" value="ECO:0007669"/>
    <property type="project" value="UniProtKB-KW"/>
</dbReference>
<dbReference type="OrthoDB" id="4577644at2"/>
<gene>
    <name evidence="2" type="ORF">EV378_1810</name>
</gene>
<evidence type="ECO:0000256" key="1">
    <source>
        <dbReference type="ARBA" id="ARBA00023002"/>
    </source>
</evidence>
<dbReference type="NCBIfam" id="NF004846">
    <property type="entry name" value="PRK06197.1"/>
    <property type="match status" value="1"/>
</dbReference>
<protein>
    <submittedName>
        <fullName evidence="2">NAD(P)-dependent dehydrogenase (Short-subunit alcohol dehydrogenase family)</fullName>
    </submittedName>
</protein>
<dbReference type="RefSeq" id="WP_132422579.1">
    <property type="nucleotide sequence ID" value="NZ_SMFZ01000001.1"/>
</dbReference>
<dbReference type="Pfam" id="PF00106">
    <property type="entry name" value="adh_short"/>
    <property type="match status" value="1"/>
</dbReference>
<dbReference type="Proteomes" id="UP000295560">
    <property type="component" value="Unassembled WGS sequence"/>
</dbReference>